<proteinExistence type="predicted"/>
<feature type="region of interest" description="Disordered" evidence="1">
    <location>
        <begin position="209"/>
        <end position="231"/>
    </location>
</feature>
<reference evidence="2" key="1">
    <citation type="submission" date="2023-01" db="EMBL/GenBank/DDBJ databases">
        <authorList>
            <person name="Van Ghelder C."/>
            <person name="Rancurel C."/>
        </authorList>
    </citation>
    <scope>NUCLEOTIDE SEQUENCE</scope>
    <source>
        <strain evidence="2">CNCM I-4278</strain>
    </source>
</reference>
<evidence type="ECO:0000313" key="2">
    <source>
        <dbReference type="EMBL" id="CAI6333920.1"/>
    </source>
</evidence>
<dbReference type="SUPFAM" id="SSF53167">
    <property type="entry name" value="Purine and uridine phosphorylases"/>
    <property type="match status" value="1"/>
</dbReference>
<sequence>MVLNPADYQVVWITPLEIELQAALEMLDEQSNENFPVRRGDNYVYFAGRMCGHNVAIASLPEGTLYGINSAAALVSQVEHFFTNLWLVFLVGIAAGLPDLSQNPTRDIRLGDILVAAPSGGTPAIVHYGQGKETEAGLQQLRSGHVLHPPKQILMAAITKAKFTNVKSPTHYLNLLKRFDEADFPDPGHPTQVRAKISCMARMAARCPGSHVSRLNEPESGTGPSDQGIGF</sequence>
<organism evidence="2 3">
    <name type="scientific">Periconia digitata</name>
    <dbReference type="NCBI Taxonomy" id="1303443"/>
    <lineage>
        <taxon>Eukaryota</taxon>
        <taxon>Fungi</taxon>
        <taxon>Dikarya</taxon>
        <taxon>Ascomycota</taxon>
        <taxon>Pezizomycotina</taxon>
        <taxon>Dothideomycetes</taxon>
        <taxon>Pleosporomycetidae</taxon>
        <taxon>Pleosporales</taxon>
        <taxon>Massarineae</taxon>
        <taxon>Periconiaceae</taxon>
        <taxon>Periconia</taxon>
    </lineage>
</organism>
<dbReference type="Gene3D" id="3.40.50.1580">
    <property type="entry name" value="Nucleoside phosphorylase domain"/>
    <property type="match status" value="1"/>
</dbReference>
<gene>
    <name evidence="2" type="ORF">PDIGIT_LOCUS6972</name>
</gene>
<dbReference type="Proteomes" id="UP001152607">
    <property type="component" value="Unassembled WGS sequence"/>
</dbReference>
<dbReference type="GO" id="GO:0009116">
    <property type="term" value="P:nucleoside metabolic process"/>
    <property type="evidence" value="ECO:0007669"/>
    <property type="project" value="InterPro"/>
</dbReference>
<dbReference type="AlphaFoldDB" id="A0A9W4XMH4"/>
<protein>
    <recommendedName>
        <fullName evidence="4">Nucleoside phosphorylase domain-containing protein</fullName>
    </recommendedName>
</protein>
<keyword evidence="3" id="KW-1185">Reference proteome</keyword>
<dbReference type="GO" id="GO:0003824">
    <property type="term" value="F:catalytic activity"/>
    <property type="evidence" value="ECO:0007669"/>
    <property type="project" value="InterPro"/>
</dbReference>
<dbReference type="InterPro" id="IPR035994">
    <property type="entry name" value="Nucleoside_phosphorylase_sf"/>
</dbReference>
<dbReference type="OrthoDB" id="1658288at2759"/>
<evidence type="ECO:0000313" key="3">
    <source>
        <dbReference type="Proteomes" id="UP001152607"/>
    </source>
</evidence>
<comment type="caution">
    <text evidence="2">The sequence shown here is derived from an EMBL/GenBank/DDBJ whole genome shotgun (WGS) entry which is preliminary data.</text>
</comment>
<dbReference type="PANTHER" id="PTHR46082">
    <property type="entry name" value="ATP/GTP-BINDING PROTEIN-RELATED"/>
    <property type="match status" value="1"/>
</dbReference>
<dbReference type="EMBL" id="CAOQHR010000004">
    <property type="protein sequence ID" value="CAI6333920.1"/>
    <property type="molecule type" value="Genomic_DNA"/>
</dbReference>
<dbReference type="PANTHER" id="PTHR46082:SF11">
    <property type="entry name" value="AAA+ ATPASE DOMAIN-CONTAINING PROTEIN-RELATED"/>
    <property type="match status" value="1"/>
</dbReference>
<name>A0A9W4XMH4_9PLEO</name>
<evidence type="ECO:0008006" key="4">
    <source>
        <dbReference type="Google" id="ProtNLM"/>
    </source>
</evidence>
<dbReference type="InterPro" id="IPR053137">
    <property type="entry name" value="NLR-like"/>
</dbReference>
<evidence type="ECO:0000256" key="1">
    <source>
        <dbReference type="SAM" id="MobiDB-lite"/>
    </source>
</evidence>
<accession>A0A9W4XMH4</accession>